<protein>
    <recommendedName>
        <fullName evidence="3">HTH merR-type domain-containing protein</fullName>
    </recommendedName>
</protein>
<name>A0ABY4DQG9_9NEIS</name>
<evidence type="ECO:0008006" key="3">
    <source>
        <dbReference type="Google" id="ProtNLM"/>
    </source>
</evidence>
<gene>
    <name evidence="1" type="ORF">LVJ83_08140</name>
</gene>
<reference evidence="1 2" key="1">
    <citation type="journal article" date="2022" name="Res Sq">
        <title>Evolution of multicellular longitudinally dividing oral cavity symbionts (Neisseriaceae).</title>
        <authorList>
            <person name="Nyongesa S."/>
            <person name="Weber P."/>
            <person name="Bernet E."/>
            <person name="Pullido F."/>
            <person name="Nieckarz M."/>
            <person name="Delaby M."/>
            <person name="Nieves C."/>
            <person name="Viehboeck T."/>
            <person name="Krause N."/>
            <person name="Rivera-Millot A."/>
            <person name="Nakamura A."/>
            <person name="Vischer N."/>
            <person name="VanNieuwenhze M."/>
            <person name="Brun Y."/>
            <person name="Cava F."/>
            <person name="Bulgheresi S."/>
            <person name="Veyrier F."/>
        </authorList>
    </citation>
    <scope>NUCLEOTIDE SEQUENCE [LARGE SCALE GENOMIC DNA]</scope>
    <source>
        <strain evidence="1 2">CCUG 63373m</strain>
    </source>
</reference>
<organism evidence="1 2">
    <name type="scientific">Uruburuella testudinis</name>
    <dbReference type="NCBI Taxonomy" id="1282863"/>
    <lineage>
        <taxon>Bacteria</taxon>
        <taxon>Pseudomonadati</taxon>
        <taxon>Pseudomonadota</taxon>
        <taxon>Betaproteobacteria</taxon>
        <taxon>Neisseriales</taxon>
        <taxon>Neisseriaceae</taxon>
        <taxon>Uruburuella</taxon>
    </lineage>
</organism>
<accession>A0ABY4DQG9</accession>
<proteinExistence type="predicted"/>
<dbReference type="Proteomes" id="UP000829817">
    <property type="component" value="Chromosome"/>
</dbReference>
<dbReference type="RefSeq" id="WP_244784025.1">
    <property type="nucleotide sequence ID" value="NZ_CP091508.1"/>
</dbReference>
<sequence length="111" mass="12599">MTNNVDLLPPIPAQRYFSLEELCELVQINPTQFARWQHEHAEVIGYGGNSYTRRDVIKLRKLKDTFAPFVDEFNGNAVDSEGNPSLKADEVRDALQKILAEIEKKLANQAV</sequence>
<keyword evidence="2" id="KW-1185">Reference proteome</keyword>
<evidence type="ECO:0000313" key="1">
    <source>
        <dbReference type="EMBL" id="UOO80955.1"/>
    </source>
</evidence>
<evidence type="ECO:0000313" key="2">
    <source>
        <dbReference type="Proteomes" id="UP000829817"/>
    </source>
</evidence>
<dbReference type="EMBL" id="CP091508">
    <property type="protein sequence ID" value="UOO80955.1"/>
    <property type="molecule type" value="Genomic_DNA"/>
</dbReference>